<evidence type="ECO:0000256" key="1">
    <source>
        <dbReference type="SAM" id="Coils"/>
    </source>
</evidence>
<dbReference type="EMBL" id="AKVJ01000030">
    <property type="protein sequence ID" value="EIW17362.1"/>
    <property type="molecule type" value="Genomic_DNA"/>
</dbReference>
<organism evidence="2 3">
    <name type="scientific">Pelosinus fermentans B4</name>
    <dbReference type="NCBI Taxonomy" id="1149862"/>
    <lineage>
        <taxon>Bacteria</taxon>
        <taxon>Bacillati</taxon>
        <taxon>Bacillota</taxon>
        <taxon>Negativicutes</taxon>
        <taxon>Selenomonadales</taxon>
        <taxon>Sporomusaceae</taxon>
        <taxon>Pelosinus</taxon>
    </lineage>
</organism>
<evidence type="ECO:0000313" key="2">
    <source>
        <dbReference type="EMBL" id="EIW17362.1"/>
    </source>
</evidence>
<sequence>MELVELYNERQAKRKQKEDFLARYSAEWGIMGERLRERRLQYRIRPEFIAEQIGICKSTLSKFERGIYVQKVKVIERAYELALQLEEKNARLSDEIQQLRCQLEHRHNITIEVDGRRYNIPRVPNIQPQAQRARRSVI</sequence>
<accession>I9AWW3</accession>
<feature type="coiled-coil region" evidence="1">
    <location>
        <begin position="75"/>
        <end position="102"/>
    </location>
</feature>
<dbReference type="GO" id="GO:0003677">
    <property type="term" value="F:DNA binding"/>
    <property type="evidence" value="ECO:0007669"/>
    <property type="project" value="InterPro"/>
</dbReference>
<dbReference type="SUPFAM" id="SSF47413">
    <property type="entry name" value="lambda repressor-like DNA-binding domains"/>
    <property type="match status" value="1"/>
</dbReference>
<comment type="caution">
    <text evidence="2">The sequence shown here is derived from an EMBL/GenBank/DDBJ whole genome shotgun (WGS) entry which is preliminary data.</text>
</comment>
<evidence type="ECO:0000313" key="3">
    <source>
        <dbReference type="Proteomes" id="UP000004324"/>
    </source>
</evidence>
<gene>
    <name evidence="2" type="ORF">FB4_4111</name>
</gene>
<evidence type="ECO:0008006" key="4">
    <source>
        <dbReference type="Google" id="ProtNLM"/>
    </source>
</evidence>
<proteinExistence type="predicted"/>
<reference evidence="2 3" key="1">
    <citation type="journal article" date="2012" name="J. Bacteriol.">
        <title>Draft Genome Sequences for Two Metal-Reducing Pelosinus fermentans Strains Isolated from a Cr(VI)-Contaminated Site and for Type Strain R7.</title>
        <authorList>
            <person name="Brown S.D."/>
            <person name="Podar M."/>
            <person name="Klingeman D.M."/>
            <person name="Johnson C.M."/>
            <person name="Yang Z.K."/>
            <person name="Utturkar S.M."/>
            <person name="Land M.L."/>
            <person name="Mosher J.J."/>
            <person name="Hurt R.A.Jr."/>
            <person name="Phelps T.J."/>
            <person name="Palumbo A.V."/>
            <person name="Arkin A.P."/>
            <person name="Hazen T.C."/>
            <person name="Elias D.A."/>
        </authorList>
    </citation>
    <scope>NUCLEOTIDE SEQUENCE [LARGE SCALE GENOMIC DNA]</scope>
    <source>
        <strain evidence="2 3">B4</strain>
    </source>
</reference>
<keyword evidence="1" id="KW-0175">Coiled coil</keyword>
<dbReference type="PATRIC" id="fig|1149862.3.peg.3081"/>
<dbReference type="InterPro" id="IPR010982">
    <property type="entry name" value="Lambda_DNA-bd_dom_sf"/>
</dbReference>
<dbReference type="Pfam" id="PF13560">
    <property type="entry name" value="HTH_31"/>
    <property type="match status" value="1"/>
</dbReference>
<protein>
    <recommendedName>
        <fullName evidence="4">Helix-turn-helix domain protein</fullName>
    </recommendedName>
</protein>
<dbReference type="CDD" id="cd00093">
    <property type="entry name" value="HTH_XRE"/>
    <property type="match status" value="1"/>
</dbReference>
<keyword evidence="3" id="KW-1185">Reference proteome</keyword>
<dbReference type="AlphaFoldDB" id="I9AWW3"/>
<dbReference type="Gene3D" id="1.10.260.40">
    <property type="entry name" value="lambda repressor-like DNA-binding domains"/>
    <property type="match status" value="1"/>
</dbReference>
<dbReference type="RefSeq" id="WP_007935694.1">
    <property type="nucleotide sequence ID" value="NZ_AKVJ01000030.1"/>
</dbReference>
<name>I9AWW3_9FIRM</name>
<dbReference type="Proteomes" id="UP000004324">
    <property type="component" value="Unassembled WGS sequence"/>
</dbReference>
<dbReference type="InterPro" id="IPR001387">
    <property type="entry name" value="Cro/C1-type_HTH"/>
</dbReference>